<accession>A0ACB9RXG2</accession>
<keyword evidence="2" id="KW-1185">Reference proteome</keyword>
<sequence length="1561" mass="173059">MIGDNLACARLENSKRKRLRPLGSSSMTLGSAEKNSSKKRRNAGSSLQKQPSTSVARISKRLTKRTPRPLKRWTGFQMGTTPPSSRRQGETSSGKSYATSTPSKPQDASTASKTQGTKMKRKEEKKEKSTVKETESLENSKMGIVSSSRRKSAISVRSYMACFIEQRKRINLASVEELISPSKKPDSIQTIQSACEFSSKAVDNEKSTQSTNDSNCDNQVSGFEDEDSTGDLSKLDEPLFSYEKRVDADLTCTPERGEDISESLEVPFSGEVEIPLDVNVPQNIDGEVRDGTGRDPNRDSQVYLEGKDIDQPGDKILRTASGESETDACNNSEKGFDSGDNNQAGGCEKLLSKEESSRFVEYWVPAQISNVQLEQYCEMLLSNAVLLCSSSKSVPTAALQDILINAHKCCNHPYIMDPNLPSLLSRYVQPTEYLDVGIKASGKLVLLDMLLHKLKKQKMRVLILFQSIKGCLDSTGDILDDYVRQRFGEDSYERVDGGIVSSRILAALNKFNQMDQGRFVFLLENRACHHQIVLSSIDVVIIFDSDWNPLNDLRNLQKISLKSALEPVKVFRLYTSFTVEEKALVCAKHGSTWDGKLLSVSSSTSQMLLMWGASYLMKKLEEFHNSSNTYISKSDQRLTENVAQGFLNLLHFGKEKSVTSICLITKARGSLTGYGTDNLLCGESMLQFEPKDLPHIFWSRLLDGKDPCWKYVCVSSKRNRKRVKLNDQSKDDSGNAQKKQRRMSSTKNPGPMQGAVANKEGLKVADFASFPRNDCTASPETGILQKDDRRKFIDAQKSLHLMLKQEISTLSEVLELSDDIRDVSEIFLNYVINNYQLPREPSSILQAFQLSMCWSSASLLKEKMDYKESVELSKRILGYSCTKEEEDYLHMRMRDLKKSFLATLESSELIDSSKSPELLTKVLKANHPSSKPLRPSRISVVINAERNGAPSSVAGTSSEAFSPKARNVNRPNSLSDNPDETESQEPPLEPKANGMSQDYDARKASLEKAYRMEVAIVQQHHIGSKQTEKLEIMKWKHAKKLKELKLAHLTTENHIRHGTKSFSVPGDSGVNANDDENGDSEGTSSTARAPGSTNFSEGASLHPEAENRTVVSRATSVIAECAQTELLGCTGSTRNHKVDVHYGNICPGEGAFDKEMLGEVEKEMLPGASSLCSMQHTKSIPPDDLPLPRASIDGDSRDQEQQVNLLPSEDEAPNPCHFTSSDMEGRVGLHPELQNTMQRRELKEPDSWNGKQSDHAVAQAEHVVQPQVSGDVSLPNALLDGSQPIAHLSSDALVSSGDPGHSFSGQRHLPSQTYVHGSEGIPFYWKFDPLKIELEKIRKEEQHADQAYNNLTERIKSQRDREIQEAVAQICMRFDCKVKEAETEYTLKKNELDLNMNRAYINKILARDFGRTWDDVQSSSFLRTPTGESPDLDPQFALSLLAHDPQNQSVGSGTHDLPPSTYRAGTATLSHSPSNSHNSFPATRPINPVLQFSSSVVSMSSNSMVPPTWAGNAIRVQLSHAPAPPLLQFQTTATSWANLTRAAAKSHQPGTSVSGCDNFFV</sequence>
<organism evidence="1 2">
    <name type="scientific">Melastoma candidum</name>
    <dbReference type="NCBI Taxonomy" id="119954"/>
    <lineage>
        <taxon>Eukaryota</taxon>
        <taxon>Viridiplantae</taxon>
        <taxon>Streptophyta</taxon>
        <taxon>Embryophyta</taxon>
        <taxon>Tracheophyta</taxon>
        <taxon>Spermatophyta</taxon>
        <taxon>Magnoliopsida</taxon>
        <taxon>eudicotyledons</taxon>
        <taxon>Gunneridae</taxon>
        <taxon>Pentapetalae</taxon>
        <taxon>rosids</taxon>
        <taxon>malvids</taxon>
        <taxon>Myrtales</taxon>
        <taxon>Melastomataceae</taxon>
        <taxon>Melastomatoideae</taxon>
        <taxon>Melastomateae</taxon>
        <taxon>Melastoma</taxon>
    </lineage>
</organism>
<protein>
    <submittedName>
        <fullName evidence="1">Uncharacterized protein</fullName>
    </submittedName>
</protein>
<reference evidence="2" key="1">
    <citation type="journal article" date="2023" name="Front. Plant Sci.">
        <title>Chromosomal-level genome assembly of Melastoma candidum provides insights into trichome evolution.</title>
        <authorList>
            <person name="Zhong Y."/>
            <person name="Wu W."/>
            <person name="Sun C."/>
            <person name="Zou P."/>
            <person name="Liu Y."/>
            <person name="Dai S."/>
            <person name="Zhou R."/>
        </authorList>
    </citation>
    <scope>NUCLEOTIDE SEQUENCE [LARGE SCALE GENOMIC DNA]</scope>
</reference>
<gene>
    <name evidence="1" type="ORF">MLD38_009590</name>
</gene>
<proteinExistence type="predicted"/>
<comment type="caution">
    <text evidence="1">The sequence shown here is derived from an EMBL/GenBank/DDBJ whole genome shotgun (WGS) entry which is preliminary data.</text>
</comment>
<dbReference type="EMBL" id="CM042882">
    <property type="protein sequence ID" value="KAI4383790.1"/>
    <property type="molecule type" value="Genomic_DNA"/>
</dbReference>
<evidence type="ECO:0000313" key="2">
    <source>
        <dbReference type="Proteomes" id="UP001057402"/>
    </source>
</evidence>
<dbReference type="Proteomes" id="UP001057402">
    <property type="component" value="Chromosome 3"/>
</dbReference>
<name>A0ACB9RXG2_9MYRT</name>
<evidence type="ECO:0000313" key="1">
    <source>
        <dbReference type="EMBL" id="KAI4383790.1"/>
    </source>
</evidence>